<dbReference type="GO" id="GO:0016973">
    <property type="term" value="P:poly(A)+ mRNA export from nucleus"/>
    <property type="evidence" value="ECO:0007669"/>
    <property type="project" value="TreeGrafter"/>
</dbReference>
<dbReference type="GO" id="GO:0006368">
    <property type="term" value="P:transcription elongation by RNA polymerase II"/>
    <property type="evidence" value="ECO:0007669"/>
    <property type="project" value="TreeGrafter"/>
</dbReference>
<name>A0A1I7XVG6_HETBA</name>
<organism evidence="4 5">
    <name type="scientific">Heterorhabditis bacteriophora</name>
    <name type="common">Entomopathogenic nematode worm</name>
    <dbReference type="NCBI Taxonomy" id="37862"/>
    <lineage>
        <taxon>Eukaryota</taxon>
        <taxon>Metazoa</taxon>
        <taxon>Ecdysozoa</taxon>
        <taxon>Nematoda</taxon>
        <taxon>Chromadorea</taxon>
        <taxon>Rhabditida</taxon>
        <taxon>Rhabditina</taxon>
        <taxon>Rhabditomorpha</taxon>
        <taxon>Strongyloidea</taxon>
        <taxon>Heterorhabditidae</taxon>
        <taxon>Heterorhabditis</taxon>
    </lineage>
</organism>
<evidence type="ECO:0000313" key="5">
    <source>
        <dbReference type="WBParaSite" id="Hba_21566"/>
    </source>
</evidence>
<dbReference type="GO" id="GO:0070390">
    <property type="term" value="C:transcription export complex 2"/>
    <property type="evidence" value="ECO:0007669"/>
    <property type="project" value="TreeGrafter"/>
</dbReference>
<reference evidence="5" key="1">
    <citation type="submission" date="2016-11" db="UniProtKB">
        <authorList>
            <consortium name="WormBaseParasite"/>
        </authorList>
    </citation>
    <scope>IDENTIFICATION</scope>
</reference>
<protein>
    <recommendedName>
        <fullName evidence="3">PCI domain-containing protein 2 homolog</fullName>
    </recommendedName>
    <alternativeName>
        <fullName evidence="2">CSN12-like protein</fullName>
    </alternativeName>
</protein>
<dbReference type="AlphaFoldDB" id="A0A1I7XVG6"/>
<keyword evidence="4" id="KW-1185">Reference proteome</keyword>
<evidence type="ECO:0000256" key="1">
    <source>
        <dbReference type="ARBA" id="ARBA00025771"/>
    </source>
</evidence>
<dbReference type="GO" id="GO:0003723">
    <property type="term" value="F:RNA binding"/>
    <property type="evidence" value="ECO:0007669"/>
    <property type="project" value="InterPro"/>
</dbReference>
<dbReference type="PANTHER" id="PTHR12732:SF0">
    <property type="entry name" value="PCI DOMAIN-CONTAINING PROTEIN 2"/>
    <property type="match status" value="1"/>
</dbReference>
<dbReference type="FunFam" id="1.10.10.10:FF:000146">
    <property type="entry name" value="PCI domain-containing protein 2 homolog"/>
    <property type="match status" value="1"/>
</dbReference>
<comment type="similarity">
    <text evidence="1">Belongs to the CSN12 family.</text>
</comment>
<dbReference type="GO" id="GO:0000973">
    <property type="term" value="P:post-transcriptional tethering of RNA polymerase II gene DNA at nuclear periphery"/>
    <property type="evidence" value="ECO:0007669"/>
    <property type="project" value="TreeGrafter"/>
</dbReference>
<dbReference type="InterPro" id="IPR036388">
    <property type="entry name" value="WH-like_DNA-bd_sf"/>
</dbReference>
<dbReference type="Proteomes" id="UP000095283">
    <property type="component" value="Unplaced"/>
</dbReference>
<evidence type="ECO:0000256" key="3">
    <source>
        <dbReference type="ARBA" id="ARBA00072421"/>
    </source>
</evidence>
<dbReference type="InterPro" id="IPR045114">
    <property type="entry name" value="Csn12-like"/>
</dbReference>
<accession>A0A1I7XVG6</accession>
<dbReference type="Gene3D" id="1.10.10.10">
    <property type="entry name" value="Winged helix-like DNA-binding domain superfamily/Winged helix DNA-binding domain"/>
    <property type="match status" value="1"/>
</dbReference>
<dbReference type="GO" id="GO:0003690">
    <property type="term" value="F:double-stranded DNA binding"/>
    <property type="evidence" value="ECO:0007669"/>
    <property type="project" value="InterPro"/>
</dbReference>
<dbReference type="PANTHER" id="PTHR12732">
    <property type="entry name" value="UNCHARACTERIZED PROTEASOME COMPONENT REGION PCI-CONTAINING"/>
    <property type="match status" value="1"/>
</dbReference>
<proteinExistence type="inferred from homology"/>
<evidence type="ECO:0000256" key="2">
    <source>
        <dbReference type="ARBA" id="ARBA00033214"/>
    </source>
</evidence>
<evidence type="ECO:0000313" key="4">
    <source>
        <dbReference type="Proteomes" id="UP000095283"/>
    </source>
</evidence>
<sequence>MADELTDKDDEVENVSSFYEQCANYIMEAYRTCTSDVRESIYSYLKAYYIFLFFYLRSTIMGGNLIPLSAFLTVLHYLGVNDVDADELECIVANLIADNQVFFFQKKIKGYISHQHQKLVISKKDPFPALSSVHA</sequence>
<dbReference type="WBParaSite" id="Hba_21566">
    <property type="protein sequence ID" value="Hba_21566"/>
    <property type="gene ID" value="Hba_21566"/>
</dbReference>